<dbReference type="PANTHER" id="PTHR43462:SF2">
    <property type="entry name" value="THREONYL AND ALANYL TRNA SYNTHETASE SECOND ADDITIONAL DOMAIN-CONTAINING PROTEIN"/>
    <property type="match status" value="1"/>
</dbReference>
<feature type="domain" description="Alanyl-transfer RNA synthetases family profile" evidence="4">
    <location>
        <begin position="1"/>
        <end position="306"/>
    </location>
</feature>
<dbReference type="OrthoDB" id="288942at2759"/>
<proteinExistence type="inferred from homology"/>
<organism evidence="5 6">
    <name type="scientific">Niveomyces insectorum RCEF 264</name>
    <dbReference type="NCBI Taxonomy" id="1081102"/>
    <lineage>
        <taxon>Eukaryota</taxon>
        <taxon>Fungi</taxon>
        <taxon>Dikarya</taxon>
        <taxon>Ascomycota</taxon>
        <taxon>Pezizomycotina</taxon>
        <taxon>Sordariomycetes</taxon>
        <taxon>Hypocreomycetidae</taxon>
        <taxon>Hypocreales</taxon>
        <taxon>Cordycipitaceae</taxon>
        <taxon>Niveomyces</taxon>
    </lineage>
</organism>
<comment type="caution">
    <text evidence="5">The sequence shown here is derived from an EMBL/GenBank/DDBJ whole genome shotgun (WGS) entry which is preliminary data.</text>
</comment>
<dbReference type="InterPro" id="IPR012947">
    <property type="entry name" value="tRNA_SAD"/>
</dbReference>
<sequence length="306" mass="32895">MATAPGPIAPTQLVYQHDSKCYSLHTKIVAVVSFVALEPENQLLFKQGAAGDYALITSATIFHPQGGGQPSDVGTMFLADGGNSGEGDNRSDCKLDAGPSSEAVVFTVALARMDAVNAGRVLHFGRFGKDDKNGTSTSPPPLAPGQTVCQAIDSDKRLLYSRLHTAGHVLGAAVRHLLEVEIPDFDELKASHVPGASACEFRGRIEAHWREPIQKRVDDYVTQAMPVVIDWWDAAEFRHHGLERLWPATLPAEATENGKLRVVRIVGAEIYPCGGTHVDSTDLCGATRVTKISRSKGISRVSYTVA</sequence>
<dbReference type="STRING" id="1081102.A0A162IH87"/>
<evidence type="ECO:0000256" key="1">
    <source>
        <dbReference type="ARBA" id="ARBA00001947"/>
    </source>
</evidence>
<dbReference type="SMART" id="SM00863">
    <property type="entry name" value="tRNA_SAD"/>
    <property type="match status" value="1"/>
</dbReference>
<evidence type="ECO:0000259" key="4">
    <source>
        <dbReference type="PROSITE" id="PS50860"/>
    </source>
</evidence>
<comment type="subcellular location">
    <subcellularLocation>
        <location evidence="2">Cytoplasm</location>
    </subcellularLocation>
</comment>
<name>A0A162IH87_9HYPO</name>
<evidence type="ECO:0000256" key="2">
    <source>
        <dbReference type="ARBA" id="ARBA00004496"/>
    </source>
</evidence>
<dbReference type="GO" id="GO:0003676">
    <property type="term" value="F:nucleic acid binding"/>
    <property type="evidence" value="ECO:0007669"/>
    <property type="project" value="InterPro"/>
</dbReference>
<comment type="cofactor">
    <cofactor evidence="1">
        <name>Zn(2+)</name>
        <dbReference type="ChEBI" id="CHEBI:29105"/>
    </cofactor>
</comment>
<gene>
    <name evidence="5" type="ORF">SPI_07506</name>
</gene>
<dbReference type="Gene3D" id="2.40.30.130">
    <property type="match status" value="1"/>
</dbReference>
<dbReference type="Gene3D" id="3.30.980.10">
    <property type="entry name" value="Threonyl-trna Synthetase, Chain A, domain 2"/>
    <property type="match status" value="1"/>
</dbReference>
<dbReference type="SUPFAM" id="SSF55186">
    <property type="entry name" value="ThrRS/AlaRS common domain"/>
    <property type="match status" value="1"/>
</dbReference>
<dbReference type="AlphaFoldDB" id="A0A162IH87"/>
<dbReference type="InterPro" id="IPR018165">
    <property type="entry name" value="Ala-tRNA-synth_IIc_core"/>
</dbReference>
<dbReference type="InterPro" id="IPR018163">
    <property type="entry name" value="Thr/Ala-tRNA-synth_IIc_edit"/>
</dbReference>
<dbReference type="GO" id="GO:0006419">
    <property type="term" value="P:alanyl-tRNA aminoacylation"/>
    <property type="evidence" value="ECO:0007669"/>
    <property type="project" value="InterPro"/>
</dbReference>
<dbReference type="InterPro" id="IPR009000">
    <property type="entry name" value="Transl_B-barrel_sf"/>
</dbReference>
<dbReference type="PROSITE" id="PS50860">
    <property type="entry name" value="AA_TRNA_LIGASE_II_ALA"/>
    <property type="match status" value="1"/>
</dbReference>
<dbReference type="InterPro" id="IPR051335">
    <property type="entry name" value="Alanyl-tRNA_Editing_Enzymes"/>
</dbReference>
<protein>
    <recommendedName>
        <fullName evidence="4">Alanyl-transfer RNA synthetases family profile domain-containing protein</fullName>
    </recommendedName>
</protein>
<dbReference type="Pfam" id="PF07973">
    <property type="entry name" value="tRNA_SAD"/>
    <property type="match status" value="1"/>
</dbReference>
<dbReference type="Proteomes" id="UP000076874">
    <property type="component" value="Unassembled WGS sequence"/>
</dbReference>
<evidence type="ECO:0000313" key="6">
    <source>
        <dbReference type="Proteomes" id="UP000076874"/>
    </source>
</evidence>
<dbReference type="PANTHER" id="PTHR43462">
    <property type="entry name" value="ALANYL-TRNA EDITING PROTEIN"/>
    <property type="match status" value="1"/>
</dbReference>
<dbReference type="FunFam" id="3.30.980.10:FF:000008">
    <property type="entry name" value="Similar to alanyl-tRNA synthetase"/>
    <property type="match status" value="1"/>
</dbReference>
<accession>A0A162IH87</accession>
<dbReference type="GO" id="GO:0005737">
    <property type="term" value="C:cytoplasm"/>
    <property type="evidence" value="ECO:0007669"/>
    <property type="project" value="UniProtKB-SubCell"/>
</dbReference>
<evidence type="ECO:0000313" key="5">
    <source>
        <dbReference type="EMBL" id="OAA57125.1"/>
    </source>
</evidence>
<keyword evidence="6" id="KW-1185">Reference proteome</keyword>
<evidence type="ECO:0000256" key="3">
    <source>
        <dbReference type="ARBA" id="ARBA00008429"/>
    </source>
</evidence>
<dbReference type="EMBL" id="AZHD01000015">
    <property type="protein sequence ID" value="OAA57125.1"/>
    <property type="molecule type" value="Genomic_DNA"/>
</dbReference>
<dbReference type="SUPFAM" id="SSF50447">
    <property type="entry name" value="Translation proteins"/>
    <property type="match status" value="1"/>
</dbReference>
<dbReference type="GO" id="GO:0004813">
    <property type="term" value="F:alanine-tRNA ligase activity"/>
    <property type="evidence" value="ECO:0007669"/>
    <property type="project" value="InterPro"/>
</dbReference>
<dbReference type="GO" id="GO:0005524">
    <property type="term" value="F:ATP binding"/>
    <property type="evidence" value="ECO:0007669"/>
    <property type="project" value="InterPro"/>
</dbReference>
<comment type="similarity">
    <text evidence="3">Belongs to the class-II aminoacyl-tRNA synthetase family. Alax-L subfamily.</text>
</comment>
<reference evidence="5 6" key="1">
    <citation type="journal article" date="2016" name="Genome Biol. Evol.">
        <title>Divergent and convergent evolution of fungal pathogenicity.</title>
        <authorList>
            <person name="Shang Y."/>
            <person name="Xiao G."/>
            <person name="Zheng P."/>
            <person name="Cen K."/>
            <person name="Zhan S."/>
            <person name="Wang C."/>
        </authorList>
    </citation>
    <scope>NUCLEOTIDE SEQUENCE [LARGE SCALE GENOMIC DNA]</scope>
    <source>
        <strain evidence="5 6">RCEF 264</strain>
    </source>
</reference>